<dbReference type="AlphaFoldDB" id="A0A5N5MEL0"/>
<feature type="region of interest" description="Disordered" evidence="2">
    <location>
        <begin position="176"/>
        <end position="215"/>
    </location>
</feature>
<evidence type="ECO:0000259" key="3">
    <source>
        <dbReference type="Pfam" id="PF25597"/>
    </source>
</evidence>
<protein>
    <recommendedName>
        <fullName evidence="3">Retroviral polymerase SH3-like domain-containing protein</fullName>
    </recommendedName>
</protein>
<keyword evidence="5" id="KW-1185">Reference proteome</keyword>
<reference evidence="5" key="1">
    <citation type="journal article" date="2019" name="Gigascience">
        <title>De novo genome assembly of the endangered Acer yangbiense, a plant species with extremely small populations endemic to Yunnan Province, China.</title>
        <authorList>
            <person name="Yang J."/>
            <person name="Wariss H.M."/>
            <person name="Tao L."/>
            <person name="Zhang R."/>
            <person name="Yun Q."/>
            <person name="Hollingsworth P."/>
            <person name="Dao Z."/>
            <person name="Luo G."/>
            <person name="Guo H."/>
            <person name="Ma Y."/>
            <person name="Sun W."/>
        </authorList>
    </citation>
    <scope>NUCLEOTIDE SEQUENCE [LARGE SCALE GENOMIC DNA]</scope>
    <source>
        <strain evidence="5">cv. br00</strain>
    </source>
</reference>
<sequence length="273" mass="31461">MVNLNGSVIILYTKCECLGSARHVFDEMRERNVVSWTAMISGYPQKGFASEALHLFFDVPDRVWNGKDVSYDHLRVFGCKAFVHIPKDERSKLDVKTRQCIFLGYGLDEFGYRLYDPVEKKLVRSRDVVFMEDQTIHDIEKTEKVVPRYSDCLIDLDSSSLIDLPEQVEHDVQNDFQVPDDTDVPLQDESHDQLPVPEIPPDVPPRRSTRDRHPSTRYSVNEYHWIRDTLNDKLLTLEKIHTDENGSDMLTKALTREKLETCCSIAGMANPST</sequence>
<dbReference type="Pfam" id="PF25597">
    <property type="entry name" value="SH3_retrovirus"/>
    <property type="match status" value="1"/>
</dbReference>
<name>A0A5N5MEL0_9ROSI</name>
<keyword evidence="1" id="KW-0677">Repeat</keyword>
<evidence type="ECO:0000256" key="1">
    <source>
        <dbReference type="ARBA" id="ARBA00022737"/>
    </source>
</evidence>
<comment type="caution">
    <text evidence="4">The sequence shown here is derived from an EMBL/GenBank/DDBJ whole genome shotgun (WGS) entry which is preliminary data.</text>
</comment>
<dbReference type="GO" id="GO:0009451">
    <property type="term" value="P:RNA modification"/>
    <property type="evidence" value="ECO:0007669"/>
    <property type="project" value="InterPro"/>
</dbReference>
<evidence type="ECO:0000313" key="5">
    <source>
        <dbReference type="Proteomes" id="UP000326939"/>
    </source>
</evidence>
<dbReference type="PANTHER" id="PTHR47926:SF347">
    <property type="entry name" value="PENTATRICOPEPTIDE REPEAT-CONTAINING PROTEIN"/>
    <property type="match status" value="1"/>
</dbReference>
<dbReference type="InterPro" id="IPR057670">
    <property type="entry name" value="SH3_retrovirus"/>
</dbReference>
<gene>
    <name evidence="4" type="ORF">DKX38_010054</name>
</gene>
<dbReference type="Proteomes" id="UP000326939">
    <property type="component" value="Chromosome 6"/>
</dbReference>
<dbReference type="InterPro" id="IPR011990">
    <property type="entry name" value="TPR-like_helical_dom_sf"/>
</dbReference>
<evidence type="ECO:0000313" key="4">
    <source>
        <dbReference type="EMBL" id="KAB5552743.1"/>
    </source>
</evidence>
<dbReference type="InterPro" id="IPR046960">
    <property type="entry name" value="PPR_At4g14850-like_plant"/>
</dbReference>
<dbReference type="PANTHER" id="PTHR47926">
    <property type="entry name" value="PENTATRICOPEPTIDE REPEAT-CONTAINING PROTEIN"/>
    <property type="match status" value="1"/>
</dbReference>
<dbReference type="InterPro" id="IPR002885">
    <property type="entry name" value="PPR_rpt"/>
</dbReference>
<dbReference type="Pfam" id="PF01535">
    <property type="entry name" value="PPR"/>
    <property type="match status" value="2"/>
</dbReference>
<dbReference type="Gene3D" id="1.25.40.10">
    <property type="entry name" value="Tetratricopeptide repeat domain"/>
    <property type="match status" value="1"/>
</dbReference>
<feature type="domain" description="Retroviral polymerase SH3-like" evidence="3">
    <location>
        <begin position="79"/>
        <end position="140"/>
    </location>
</feature>
<proteinExistence type="predicted"/>
<dbReference type="GO" id="GO:0003723">
    <property type="term" value="F:RNA binding"/>
    <property type="evidence" value="ECO:0007669"/>
    <property type="project" value="InterPro"/>
</dbReference>
<evidence type="ECO:0000256" key="2">
    <source>
        <dbReference type="SAM" id="MobiDB-lite"/>
    </source>
</evidence>
<organism evidence="4 5">
    <name type="scientific">Salix brachista</name>
    <dbReference type="NCBI Taxonomy" id="2182728"/>
    <lineage>
        <taxon>Eukaryota</taxon>
        <taxon>Viridiplantae</taxon>
        <taxon>Streptophyta</taxon>
        <taxon>Embryophyta</taxon>
        <taxon>Tracheophyta</taxon>
        <taxon>Spermatophyta</taxon>
        <taxon>Magnoliopsida</taxon>
        <taxon>eudicotyledons</taxon>
        <taxon>Gunneridae</taxon>
        <taxon>Pentapetalae</taxon>
        <taxon>rosids</taxon>
        <taxon>fabids</taxon>
        <taxon>Malpighiales</taxon>
        <taxon>Salicaceae</taxon>
        <taxon>Saliceae</taxon>
        <taxon>Salix</taxon>
    </lineage>
</organism>
<dbReference type="EMBL" id="VDCV01000006">
    <property type="protein sequence ID" value="KAB5552743.1"/>
    <property type="molecule type" value="Genomic_DNA"/>
</dbReference>
<accession>A0A5N5MEL0</accession>